<protein>
    <recommendedName>
        <fullName evidence="4">Secreted protein</fullName>
    </recommendedName>
</protein>
<evidence type="ECO:0000313" key="3">
    <source>
        <dbReference type="Proteomes" id="UP000287798"/>
    </source>
</evidence>
<accession>A0A426QKD0</accession>
<proteinExistence type="predicted"/>
<evidence type="ECO:0000313" key="2">
    <source>
        <dbReference type="EMBL" id="RRQ22157.1"/>
    </source>
</evidence>
<dbReference type="Proteomes" id="UP000287798">
    <property type="component" value="Unassembled WGS sequence"/>
</dbReference>
<evidence type="ECO:0000256" key="1">
    <source>
        <dbReference type="SAM" id="SignalP"/>
    </source>
</evidence>
<gene>
    <name evidence="2" type="ORF">D6C00_09465</name>
</gene>
<dbReference type="OrthoDB" id="7063282at2"/>
<organism evidence="2 3">
    <name type="scientific">Thiohalobacter thiocyanaticus</name>
    <dbReference type="NCBI Taxonomy" id="585455"/>
    <lineage>
        <taxon>Bacteria</taxon>
        <taxon>Pseudomonadati</taxon>
        <taxon>Pseudomonadota</taxon>
        <taxon>Gammaproteobacteria</taxon>
        <taxon>Thiohalobacterales</taxon>
        <taxon>Thiohalobacteraceae</taxon>
        <taxon>Thiohalobacter</taxon>
    </lineage>
</organism>
<reference evidence="2 3" key="1">
    <citation type="journal article" date="2010" name="Int. J. Syst. Evol. Microbiol.">
        <title>Thiohalobacter thiocyanaticus gen. nov., sp. nov., a moderately halophilic, sulfur-oxidizing gammaproteobacterium from hypersaline lakes, that utilizes thiocyanate.</title>
        <authorList>
            <person name="Sorokin D.Y."/>
            <person name="Kovaleva O.L."/>
            <person name="Tourova T.P."/>
            <person name="Muyzer G."/>
        </authorList>
    </citation>
    <scope>NUCLEOTIDE SEQUENCE [LARGE SCALE GENOMIC DNA]</scope>
    <source>
        <strain evidence="2 3">Hrh1</strain>
    </source>
</reference>
<keyword evidence="3" id="KW-1185">Reference proteome</keyword>
<keyword evidence="1" id="KW-0732">Signal</keyword>
<comment type="caution">
    <text evidence="2">The sequence shown here is derived from an EMBL/GenBank/DDBJ whole genome shotgun (WGS) entry which is preliminary data.</text>
</comment>
<dbReference type="AlphaFoldDB" id="A0A426QKD0"/>
<name>A0A426QKD0_9GAMM</name>
<feature type="signal peptide" evidence="1">
    <location>
        <begin position="1"/>
        <end position="36"/>
    </location>
</feature>
<feature type="chain" id="PRO_5019240280" description="Secreted protein" evidence="1">
    <location>
        <begin position="37"/>
        <end position="194"/>
    </location>
</feature>
<sequence length="194" mass="20417">MYKKSRALAKRLRSVLFAAAAVLVAGLIGIATPAAASTPDGETPANEGVCDELQGATPGLYGLCVAYCEAQDLDSVNSGKMPNEKILANYRKKMRDGDPDMPCVQAPCPCWSAEELASMSADGLATACTQTTNSIELIDNSPLFHRAAADVNRNTCTYINLNVSPARVTAQPVTEDEAQACFGAIEQVCNSLGL</sequence>
<evidence type="ECO:0008006" key="4">
    <source>
        <dbReference type="Google" id="ProtNLM"/>
    </source>
</evidence>
<dbReference type="RefSeq" id="WP_125181497.1">
    <property type="nucleotide sequence ID" value="NZ_QZMU01000001.1"/>
</dbReference>
<dbReference type="EMBL" id="QZMU01000001">
    <property type="protein sequence ID" value="RRQ22157.1"/>
    <property type="molecule type" value="Genomic_DNA"/>
</dbReference>